<dbReference type="Pfam" id="PF13563">
    <property type="entry name" value="2_5_RNA_ligase2"/>
    <property type="match status" value="1"/>
</dbReference>
<feature type="short sequence motif" description="HXTX 2" evidence="2">
    <location>
        <begin position="129"/>
        <end position="132"/>
    </location>
</feature>
<dbReference type="NCBIfam" id="TIGR02258">
    <property type="entry name" value="2_5_ligase"/>
    <property type="match status" value="1"/>
</dbReference>
<dbReference type="EMBL" id="JBHTAH010000007">
    <property type="protein sequence ID" value="MFC7069982.1"/>
    <property type="molecule type" value="Genomic_DNA"/>
</dbReference>
<dbReference type="GeneID" id="81124792"/>
<dbReference type="Proteomes" id="UP001596461">
    <property type="component" value="Unassembled WGS sequence"/>
</dbReference>
<comment type="function">
    <text evidence="2">Hydrolyzes RNA 2',3'-cyclic phosphodiester to an RNA 2'-phosphomonoester.</text>
</comment>
<dbReference type="SUPFAM" id="SSF55144">
    <property type="entry name" value="LigT-like"/>
    <property type="match status" value="1"/>
</dbReference>
<keyword evidence="1 2" id="KW-0378">Hydrolase</keyword>
<evidence type="ECO:0000313" key="3">
    <source>
        <dbReference type="EMBL" id="MFC7069982.1"/>
    </source>
</evidence>
<accession>A0ABD5W9T1</accession>
<dbReference type="PANTHER" id="PTHR35561">
    <property type="entry name" value="RNA 2',3'-CYCLIC PHOSPHODIESTERASE"/>
    <property type="match status" value="1"/>
</dbReference>
<evidence type="ECO:0000313" key="4">
    <source>
        <dbReference type="Proteomes" id="UP001596461"/>
    </source>
</evidence>
<feature type="active site" description="Proton donor" evidence="2">
    <location>
        <position position="40"/>
    </location>
</feature>
<dbReference type="RefSeq" id="WP_284032898.1">
    <property type="nucleotide sequence ID" value="NZ_CP126154.1"/>
</dbReference>
<reference evidence="3 4" key="1">
    <citation type="journal article" date="2019" name="Int. J. Syst. Evol. Microbiol.">
        <title>The Global Catalogue of Microorganisms (GCM) 10K type strain sequencing project: providing services to taxonomists for standard genome sequencing and annotation.</title>
        <authorList>
            <consortium name="The Broad Institute Genomics Platform"/>
            <consortium name="The Broad Institute Genome Sequencing Center for Infectious Disease"/>
            <person name="Wu L."/>
            <person name="Ma J."/>
        </authorList>
    </citation>
    <scope>NUCLEOTIDE SEQUENCE [LARGE SCALE GENOMIC DNA]</scope>
    <source>
        <strain evidence="3 4">DT31</strain>
    </source>
</reference>
<organism evidence="3 4">
    <name type="scientific">Halobaculum lipolyticum</name>
    <dbReference type="NCBI Taxonomy" id="3032001"/>
    <lineage>
        <taxon>Archaea</taxon>
        <taxon>Methanobacteriati</taxon>
        <taxon>Methanobacteriota</taxon>
        <taxon>Stenosarchaea group</taxon>
        <taxon>Halobacteria</taxon>
        <taxon>Halobacteriales</taxon>
        <taxon>Haloferacaceae</taxon>
        <taxon>Halobaculum</taxon>
    </lineage>
</organism>
<dbReference type="HAMAP" id="MF_01940">
    <property type="entry name" value="RNA_CPDase"/>
    <property type="match status" value="1"/>
</dbReference>
<comment type="catalytic activity">
    <reaction evidence="2">
        <text>a 3'-end 2',3'-cyclophospho-ribonucleotide-RNA + H2O = a 3'-end 2'-phospho-ribonucleotide-RNA + H(+)</text>
        <dbReference type="Rhea" id="RHEA:11828"/>
        <dbReference type="Rhea" id="RHEA-COMP:10464"/>
        <dbReference type="Rhea" id="RHEA-COMP:17353"/>
        <dbReference type="ChEBI" id="CHEBI:15377"/>
        <dbReference type="ChEBI" id="CHEBI:15378"/>
        <dbReference type="ChEBI" id="CHEBI:83064"/>
        <dbReference type="ChEBI" id="CHEBI:173113"/>
        <dbReference type="EC" id="3.1.4.58"/>
    </reaction>
</comment>
<dbReference type="EC" id="3.1.4.58" evidence="2"/>
<feature type="active site" description="Proton acceptor" evidence="2">
    <location>
        <position position="129"/>
    </location>
</feature>
<dbReference type="AlphaFoldDB" id="A0ABD5W9T1"/>
<dbReference type="InterPro" id="IPR004175">
    <property type="entry name" value="RNA_CPDase"/>
</dbReference>
<evidence type="ECO:0000256" key="1">
    <source>
        <dbReference type="ARBA" id="ARBA00022801"/>
    </source>
</evidence>
<protein>
    <recommendedName>
        <fullName evidence="2">RNA 2',3'-cyclic phosphodiesterase</fullName>
        <shortName evidence="2">RNA 2',3'-CPDase</shortName>
        <ecNumber evidence="2">3.1.4.58</ecNumber>
    </recommendedName>
</protein>
<dbReference type="InterPro" id="IPR009097">
    <property type="entry name" value="Cyclic_Pdiesterase"/>
</dbReference>
<keyword evidence="4" id="KW-1185">Reference proteome</keyword>
<name>A0ABD5W9T1_9EURY</name>
<feature type="short sequence motif" description="HXTX 1" evidence="2">
    <location>
        <begin position="40"/>
        <end position="43"/>
    </location>
</feature>
<dbReference type="GO" id="GO:0008664">
    <property type="term" value="F:RNA 2',3'-cyclic 3'-phosphodiesterase activity"/>
    <property type="evidence" value="ECO:0007669"/>
    <property type="project" value="UniProtKB-EC"/>
</dbReference>
<dbReference type="Gene3D" id="3.90.1140.10">
    <property type="entry name" value="Cyclic phosphodiesterase"/>
    <property type="match status" value="1"/>
</dbReference>
<comment type="similarity">
    <text evidence="2">Belongs to the 2H phosphoesterase superfamily. ThpR family.</text>
</comment>
<sequence length="184" mass="20224">MPRLFVSVDLPDRLADAFAAVQEPLAAVPGLRFTDPEQAHCTLTFLGDVDESRVDDVAEALDRAVGAAAVGPFDCEVGGLGAFPSPDYVRVVWVGVREGSEELTRLAEAVERETVELGFDEADHEFTPHLTLARLNDARGKRRVLEYLDEDPTVGRFEVREVRLTESTLTDGGPEYEPRARLSL</sequence>
<evidence type="ECO:0000256" key="2">
    <source>
        <dbReference type="HAMAP-Rule" id="MF_01940"/>
    </source>
</evidence>
<gene>
    <name evidence="3" type="primary">thpR</name>
    <name evidence="3" type="ORF">ACFQL9_10040</name>
</gene>
<comment type="caution">
    <text evidence="3">The sequence shown here is derived from an EMBL/GenBank/DDBJ whole genome shotgun (WGS) entry which is preliminary data.</text>
</comment>
<dbReference type="PANTHER" id="PTHR35561:SF1">
    <property type="entry name" value="RNA 2',3'-CYCLIC PHOSPHODIESTERASE"/>
    <property type="match status" value="1"/>
</dbReference>
<proteinExistence type="inferred from homology"/>